<evidence type="ECO:0000256" key="1">
    <source>
        <dbReference type="ARBA" id="ARBA00010923"/>
    </source>
</evidence>
<dbReference type="InterPro" id="IPR052021">
    <property type="entry name" value="Type-I_RS_S_subunit"/>
</dbReference>
<comment type="similarity">
    <text evidence="1">Belongs to the type-I restriction system S methylase family.</text>
</comment>
<keyword evidence="5" id="KW-0540">Nuclease</keyword>
<evidence type="ECO:0000256" key="2">
    <source>
        <dbReference type="ARBA" id="ARBA00022747"/>
    </source>
</evidence>
<evidence type="ECO:0000256" key="3">
    <source>
        <dbReference type="ARBA" id="ARBA00023125"/>
    </source>
</evidence>
<dbReference type="GO" id="GO:0016787">
    <property type="term" value="F:hydrolase activity"/>
    <property type="evidence" value="ECO:0007669"/>
    <property type="project" value="UniProtKB-KW"/>
</dbReference>
<dbReference type="Gene3D" id="3.90.220.20">
    <property type="entry name" value="DNA methylase specificity domains"/>
    <property type="match status" value="1"/>
</dbReference>
<dbReference type="GO" id="GO:0004519">
    <property type="term" value="F:endonuclease activity"/>
    <property type="evidence" value="ECO:0007669"/>
    <property type="project" value="UniProtKB-KW"/>
</dbReference>
<gene>
    <name evidence="5" type="ORF">H9861_00010</name>
</gene>
<feature type="domain" description="Type I restriction modification DNA specificity" evidence="4">
    <location>
        <begin position="11"/>
        <end position="151"/>
    </location>
</feature>
<dbReference type="PANTHER" id="PTHR30408:SF12">
    <property type="entry name" value="TYPE I RESTRICTION ENZYME MJAVIII SPECIFICITY SUBUNIT"/>
    <property type="match status" value="1"/>
</dbReference>
<dbReference type="Pfam" id="PF01420">
    <property type="entry name" value="Methylase_S"/>
    <property type="match status" value="1"/>
</dbReference>
<keyword evidence="5" id="KW-0378">Hydrolase</keyword>
<dbReference type="GO" id="GO:0003677">
    <property type="term" value="F:DNA binding"/>
    <property type="evidence" value="ECO:0007669"/>
    <property type="project" value="UniProtKB-KW"/>
</dbReference>
<name>A0A9D1UVH0_9LACO</name>
<reference evidence="5" key="2">
    <citation type="submission" date="2021-04" db="EMBL/GenBank/DDBJ databases">
        <authorList>
            <person name="Gilroy R."/>
        </authorList>
    </citation>
    <scope>NUCLEOTIDE SEQUENCE</scope>
    <source>
        <strain evidence="5">6627</strain>
    </source>
</reference>
<evidence type="ECO:0000313" key="6">
    <source>
        <dbReference type="Proteomes" id="UP000823963"/>
    </source>
</evidence>
<dbReference type="EC" id="3.1.21.-" evidence="5"/>
<keyword evidence="5" id="KW-0255">Endonuclease</keyword>
<organism evidence="5 6">
    <name type="scientific">Candidatus Ligilactobacillus excrementigallinarum</name>
    <dbReference type="NCBI Taxonomy" id="2838641"/>
    <lineage>
        <taxon>Bacteria</taxon>
        <taxon>Bacillati</taxon>
        <taxon>Bacillota</taxon>
        <taxon>Bacilli</taxon>
        <taxon>Lactobacillales</taxon>
        <taxon>Lactobacillaceae</taxon>
        <taxon>Ligilactobacillus</taxon>
    </lineage>
</organism>
<dbReference type="AlphaFoldDB" id="A0A9D1UVH0"/>
<keyword evidence="3" id="KW-0238">DNA-binding</keyword>
<sequence length="154" mass="17475">MSLSSITVSETKGIAKENTLSLGNIEYLDTTRLNGGKAKLVSGKKDVDFRDIIVLWDGSNAGKIYYGFSGILGSTLKVFKLKDDINSEYVFYYLKSKQNLILHKFRTPNIPHVSKDFSQRFNLPIPDKEKQNLIANILHLNELQINLINKKLRS</sequence>
<proteinExistence type="inferred from homology"/>
<dbReference type="Proteomes" id="UP000823963">
    <property type="component" value="Unassembled WGS sequence"/>
</dbReference>
<dbReference type="EMBL" id="DXFP01000001">
    <property type="protein sequence ID" value="HIX01131.1"/>
    <property type="molecule type" value="Genomic_DNA"/>
</dbReference>
<comment type="caution">
    <text evidence="5">The sequence shown here is derived from an EMBL/GenBank/DDBJ whole genome shotgun (WGS) entry which is preliminary data.</text>
</comment>
<dbReference type="PANTHER" id="PTHR30408">
    <property type="entry name" value="TYPE-1 RESTRICTION ENZYME ECOKI SPECIFICITY PROTEIN"/>
    <property type="match status" value="1"/>
</dbReference>
<dbReference type="GO" id="GO:0009307">
    <property type="term" value="P:DNA restriction-modification system"/>
    <property type="evidence" value="ECO:0007669"/>
    <property type="project" value="UniProtKB-KW"/>
</dbReference>
<evidence type="ECO:0000313" key="5">
    <source>
        <dbReference type="EMBL" id="HIX01131.1"/>
    </source>
</evidence>
<reference evidence="5" key="1">
    <citation type="journal article" date="2021" name="PeerJ">
        <title>Extensive microbial diversity within the chicken gut microbiome revealed by metagenomics and culture.</title>
        <authorList>
            <person name="Gilroy R."/>
            <person name="Ravi A."/>
            <person name="Getino M."/>
            <person name="Pursley I."/>
            <person name="Horton D.L."/>
            <person name="Alikhan N.F."/>
            <person name="Baker D."/>
            <person name="Gharbi K."/>
            <person name="Hall N."/>
            <person name="Watson M."/>
            <person name="Adriaenssens E.M."/>
            <person name="Foster-Nyarko E."/>
            <person name="Jarju S."/>
            <person name="Secka A."/>
            <person name="Antonio M."/>
            <person name="Oren A."/>
            <person name="Chaudhuri R.R."/>
            <person name="La Ragione R."/>
            <person name="Hildebrand F."/>
            <person name="Pallen M.J."/>
        </authorList>
    </citation>
    <scope>NUCLEOTIDE SEQUENCE</scope>
    <source>
        <strain evidence="5">6627</strain>
    </source>
</reference>
<dbReference type="InterPro" id="IPR044946">
    <property type="entry name" value="Restrct_endonuc_typeI_TRD_sf"/>
</dbReference>
<keyword evidence="2" id="KW-0680">Restriction system</keyword>
<evidence type="ECO:0000259" key="4">
    <source>
        <dbReference type="Pfam" id="PF01420"/>
    </source>
</evidence>
<protein>
    <submittedName>
        <fullName evidence="5">Restriction endonuclease subunit S</fullName>
        <ecNumber evidence="5">3.1.21.-</ecNumber>
    </submittedName>
</protein>
<dbReference type="SUPFAM" id="SSF116734">
    <property type="entry name" value="DNA methylase specificity domain"/>
    <property type="match status" value="1"/>
</dbReference>
<dbReference type="InterPro" id="IPR000055">
    <property type="entry name" value="Restrct_endonuc_typeI_TRD"/>
</dbReference>
<accession>A0A9D1UVH0</accession>